<protein>
    <submittedName>
        <fullName evidence="1">Uncharacterized protein</fullName>
    </submittedName>
</protein>
<name>A0A1Z4C1D7_9GAMM</name>
<evidence type="ECO:0000313" key="2">
    <source>
        <dbReference type="Proteomes" id="UP000197019"/>
    </source>
</evidence>
<evidence type="ECO:0000313" key="1">
    <source>
        <dbReference type="EMBL" id="ASF47320.1"/>
    </source>
</evidence>
<dbReference type="Proteomes" id="UP000197019">
    <property type="component" value="Chromosome"/>
</dbReference>
<reference evidence="1 2" key="1">
    <citation type="submission" date="2017-06" db="EMBL/GenBank/DDBJ databases">
        <title>Genome Sequencing of the methanotroph Methylovulum psychrotolerants str. HV10-M2 isolated from a high-altitude environment.</title>
        <authorList>
            <person name="Mateos-Rivera A."/>
        </authorList>
    </citation>
    <scope>NUCLEOTIDE SEQUENCE [LARGE SCALE GENOMIC DNA]</scope>
    <source>
        <strain evidence="1 2">HV10_M2</strain>
    </source>
</reference>
<dbReference type="EMBL" id="CP022129">
    <property type="protein sequence ID" value="ASF47320.1"/>
    <property type="molecule type" value="Genomic_DNA"/>
</dbReference>
<dbReference type="KEGG" id="mpsy:CEK71_15285"/>
<keyword evidence="2" id="KW-1185">Reference proteome</keyword>
<proteinExistence type="predicted"/>
<dbReference type="AlphaFoldDB" id="A0A1Z4C1D7"/>
<sequence>MSNLLEIVFEGVAKSSVIPLLMQIINDPKNICSIDCSENISFATKNIFDPQFLNAVLEHDGDICLFLHLESLGINTEILPLVLLRIIKYGYQYDIDFSFDINKTEKTDMASLIKNLFSYASKLANDFVVVNYYGGMEPASDTNTRYFTNDKLGPLLP</sequence>
<dbReference type="OrthoDB" id="7069383at2"/>
<organism evidence="1 2">
    <name type="scientific">Methylovulum psychrotolerans</name>
    <dbReference type="NCBI Taxonomy" id="1704499"/>
    <lineage>
        <taxon>Bacteria</taxon>
        <taxon>Pseudomonadati</taxon>
        <taxon>Pseudomonadota</taxon>
        <taxon>Gammaproteobacteria</taxon>
        <taxon>Methylococcales</taxon>
        <taxon>Methylococcaceae</taxon>
        <taxon>Methylovulum</taxon>
    </lineage>
</organism>
<dbReference type="RefSeq" id="WP_088620192.1">
    <property type="nucleotide sequence ID" value="NZ_CP022129.1"/>
</dbReference>
<accession>A0A1Z4C1D7</accession>
<gene>
    <name evidence="1" type="ORF">CEK71_15285</name>
</gene>